<proteinExistence type="predicted"/>
<evidence type="ECO:0000256" key="1">
    <source>
        <dbReference type="SAM" id="SignalP"/>
    </source>
</evidence>
<dbReference type="AlphaFoldDB" id="A0A2A9M7E7"/>
<protein>
    <recommendedName>
        <fullName evidence="4">Secreted protein</fullName>
    </recommendedName>
</protein>
<sequence length="156" mass="17323">MQLPRLLSWRSLTVATFCSFMGSGVAPDTVECRTHESRVLPKLGPLTFPLTATPRYEGTQKAAQPSEFHFESREEFLHLFLDTLNREFNAEDGGLPALFMGVALEPALKRSASVASLKKQMRAFADLMGSDGLGPEDQRLRTILEVFSSYPVTERG</sequence>
<keyword evidence="3" id="KW-1185">Reference proteome</keyword>
<dbReference type="OrthoDB" id="328804at2759"/>
<feature type="signal peptide" evidence="1">
    <location>
        <begin position="1"/>
        <end position="27"/>
    </location>
</feature>
<gene>
    <name evidence="2" type="ORF">BESB_023080</name>
</gene>
<accession>A0A2A9M7E7</accession>
<dbReference type="VEuPathDB" id="ToxoDB:BESB_023080"/>
<organism evidence="2 3">
    <name type="scientific">Besnoitia besnoiti</name>
    <name type="common">Apicomplexan protozoan</name>
    <dbReference type="NCBI Taxonomy" id="94643"/>
    <lineage>
        <taxon>Eukaryota</taxon>
        <taxon>Sar</taxon>
        <taxon>Alveolata</taxon>
        <taxon>Apicomplexa</taxon>
        <taxon>Conoidasida</taxon>
        <taxon>Coccidia</taxon>
        <taxon>Eucoccidiorida</taxon>
        <taxon>Eimeriorina</taxon>
        <taxon>Sarcocystidae</taxon>
        <taxon>Besnoitia</taxon>
    </lineage>
</organism>
<feature type="chain" id="PRO_5012902535" description="Secreted protein" evidence="1">
    <location>
        <begin position="28"/>
        <end position="156"/>
    </location>
</feature>
<evidence type="ECO:0000313" key="3">
    <source>
        <dbReference type="Proteomes" id="UP000224006"/>
    </source>
</evidence>
<dbReference type="RefSeq" id="XP_029215825.1">
    <property type="nucleotide sequence ID" value="XM_029361010.1"/>
</dbReference>
<dbReference type="GeneID" id="40307368"/>
<reference evidence="2 3" key="1">
    <citation type="submission" date="2017-09" db="EMBL/GenBank/DDBJ databases">
        <title>Genome sequencing of Besnoitia besnoiti strain Bb-Ger1.</title>
        <authorList>
            <person name="Schares G."/>
            <person name="Venepally P."/>
            <person name="Lorenzi H.A."/>
        </authorList>
    </citation>
    <scope>NUCLEOTIDE SEQUENCE [LARGE SCALE GENOMIC DNA]</scope>
    <source>
        <strain evidence="2 3">Bb-Ger1</strain>
    </source>
</reference>
<dbReference type="EMBL" id="NWUJ01000013">
    <property type="protein sequence ID" value="PFH31816.1"/>
    <property type="molecule type" value="Genomic_DNA"/>
</dbReference>
<dbReference type="Proteomes" id="UP000224006">
    <property type="component" value="Chromosome XII"/>
</dbReference>
<keyword evidence="1" id="KW-0732">Signal</keyword>
<name>A0A2A9M7E7_BESBE</name>
<dbReference type="KEGG" id="bbes:BESB_023080"/>
<comment type="caution">
    <text evidence="2">The sequence shown here is derived from an EMBL/GenBank/DDBJ whole genome shotgun (WGS) entry which is preliminary data.</text>
</comment>
<evidence type="ECO:0000313" key="2">
    <source>
        <dbReference type="EMBL" id="PFH31816.1"/>
    </source>
</evidence>
<evidence type="ECO:0008006" key="4">
    <source>
        <dbReference type="Google" id="ProtNLM"/>
    </source>
</evidence>